<protein>
    <submittedName>
        <fullName evidence="2">Uncharacterized protein</fullName>
    </submittedName>
</protein>
<sequence>MGVGSNSLSSSANNFYKFLHKHINDNIINMGSIVSSIGGAIEAIISAIAGLIMAIVSGITMELCLSKANNLDKFLRLEDLTFAPPSDWGKPDDRFQEELRSYVPVFYDFLRLFPNISKLECKKSIPLSFSQIPIPPDIVPRLTSLIARQELASAFIPGRPIQKLKLLDRTSEGELLKSLLVDTSSRLRIFQSFRASPLNQCIQILNLLSELAPDLEELKLGVTDTGEEDLPERSGHSAFRTYSLEIYDPIKSFGDLVYSIIQQYPLVSLPSNLVTLHLTVRVQLEENF</sequence>
<dbReference type="AlphaFoldDB" id="A0A9P5U0B2"/>
<proteinExistence type="predicted"/>
<evidence type="ECO:0000313" key="3">
    <source>
        <dbReference type="Proteomes" id="UP000772434"/>
    </source>
</evidence>
<organism evidence="2 3">
    <name type="scientific">Rhodocollybia butyracea</name>
    <dbReference type="NCBI Taxonomy" id="206335"/>
    <lineage>
        <taxon>Eukaryota</taxon>
        <taxon>Fungi</taxon>
        <taxon>Dikarya</taxon>
        <taxon>Basidiomycota</taxon>
        <taxon>Agaricomycotina</taxon>
        <taxon>Agaricomycetes</taxon>
        <taxon>Agaricomycetidae</taxon>
        <taxon>Agaricales</taxon>
        <taxon>Marasmiineae</taxon>
        <taxon>Omphalotaceae</taxon>
        <taxon>Rhodocollybia</taxon>
    </lineage>
</organism>
<reference evidence="2" key="1">
    <citation type="submission" date="2020-11" db="EMBL/GenBank/DDBJ databases">
        <authorList>
            <consortium name="DOE Joint Genome Institute"/>
            <person name="Ahrendt S."/>
            <person name="Riley R."/>
            <person name="Andreopoulos W."/>
            <person name="Labutti K."/>
            <person name="Pangilinan J."/>
            <person name="Ruiz-Duenas F.J."/>
            <person name="Barrasa J.M."/>
            <person name="Sanchez-Garcia M."/>
            <person name="Camarero S."/>
            <person name="Miyauchi S."/>
            <person name="Serrano A."/>
            <person name="Linde D."/>
            <person name="Babiker R."/>
            <person name="Drula E."/>
            <person name="Ayuso-Fernandez I."/>
            <person name="Pacheco R."/>
            <person name="Padilla G."/>
            <person name="Ferreira P."/>
            <person name="Barriuso J."/>
            <person name="Kellner H."/>
            <person name="Castanera R."/>
            <person name="Alfaro M."/>
            <person name="Ramirez L."/>
            <person name="Pisabarro A.G."/>
            <person name="Kuo A."/>
            <person name="Tritt A."/>
            <person name="Lipzen A."/>
            <person name="He G."/>
            <person name="Yan M."/>
            <person name="Ng V."/>
            <person name="Cullen D."/>
            <person name="Martin F."/>
            <person name="Rosso M.-N."/>
            <person name="Henrissat B."/>
            <person name="Hibbett D."/>
            <person name="Martinez A.T."/>
            <person name="Grigoriev I.V."/>
        </authorList>
    </citation>
    <scope>NUCLEOTIDE SEQUENCE</scope>
    <source>
        <strain evidence="2">AH 40177</strain>
    </source>
</reference>
<feature type="transmembrane region" description="Helical" evidence="1">
    <location>
        <begin position="43"/>
        <end position="65"/>
    </location>
</feature>
<keyword evidence="1" id="KW-1133">Transmembrane helix</keyword>
<evidence type="ECO:0000256" key="1">
    <source>
        <dbReference type="SAM" id="Phobius"/>
    </source>
</evidence>
<keyword evidence="1" id="KW-0472">Membrane</keyword>
<dbReference type="OrthoDB" id="10587389at2759"/>
<dbReference type="EMBL" id="JADNRY010000172">
    <property type="protein sequence ID" value="KAF9062415.1"/>
    <property type="molecule type" value="Genomic_DNA"/>
</dbReference>
<accession>A0A9P5U0B2</accession>
<evidence type="ECO:0000313" key="2">
    <source>
        <dbReference type="EMBL" id="KAF9062415.1"/>
    </source>
</evidence>
<gene>
    <name evidence="2" type="ORF">BDP27DRAFT_1427900</name>
</gene>
<dbReference type="Proteomes" id="UP000772434">
    <property type="component" value="Unassembled WGS sequence"/>
</dbReference>
<name>A0A9P5U0B2_9AGAR</name>
<keyword evidence="3" id="KW-1185">Reference proteome</keyword>
<keyword evidence="1" id="KW-0812">Transmembrane</keyword>
<comment type="caution">
    <text evidence="2">The sequence shown here is derived from an EMBL/GenBank/DDBJ whole genome shotgun (WGS) entry which is preliminary data.</text>
</comment>